<evidence type="ECO:0000313" key="2">
    <source>
        <dbReference type="EMBL" id="SFA49188.1"/>
    </source>
</evidence>
<dbReference type="Gene3D" id="3.40.50.300">
    <property type="entry name" value="P-loop containing nucleotide triphosphate hydrolases"/>
    <property type="match status" value="1"/>
</dbReference>
<dbReference type="Proteomes" id="UP000182054">
    <property type="component" value="Unassembled WGS sequence"/>
</dbReference>
<gene>
    <name evidence="2" type="ORF">SAMN05444374_105146</name>
</gene>
<evidence type="ECO:0000313" key="3">
    <source>
        <dbReference type="Proteomes" id="UP000182054"/>
    </source>
</evidence>
<dbReference type="InterPro" id="IPR027417">
    <property type="entry name" value="P-loop_NTPase"/>
</dbReference>
<protein>
    <recommendedName>
        <fullName evidence="4">Uridine kinase</fullName>
    </recommendedName>
</protein>
<name>A0A1I0TBM3_9NOCA</name>
<evidence type="ECO:0008006" key="4">
    <source>
        <dbReference type="Google" id="ProtNLM"/>
    </source>
</evidence>
<dbReference type="RefSeq" id="WP_068362142.1">
    <property type="nucleotide sequence ID" value="NZ_FOJN01000005.1"/>
</dbReference>
<organism evidence="2 3">
    <name type="scientific">Rhodococcoides kroppenstedtii</name>
    <dbReference type="NCBI Taxonomy" id="293050"/>
    <lineage>
        <taxon>Bacteria</taxon>
        <taxon>Bacillati</taxon>
        <taxon>Actinomycetota</taxon>
        <taxon>Actinomycetes</taxon>
        <taxon>Mycobacteriales</taxon>
        <taxon>Nocardiaceae</taxon>
        <taxon>Rhodococcoides</taxon>
    </lineage>
</organism>
<dbReference type="OrthoDB" id="5186671at2"/>
<dbReference type="EMBL" id="FOJN01000005">
    <property type="protein sequence ID" value="SFA49188.1"/>
    <property type="molecule type" value="Genomic_DNA"/>
</dbReference>
<proteinExistence type="predicted"/>
<feature type="region of interest" description="Disordered" evidence="1">
    <location>
        <begin position="183"/>
        <end position="203"/>
    </location>
</feature>
<dbReference type="AlphaFoldDB" id="A0A1I0TBM3"/>
<accession>A0A1I0TBM3</accession>
<sequence>MPTYSPVTPDGVAEAVTDRLRPLAGRRVVLIDGADAARPVDLAARVAERLRTDGRAADVVDLRGWVRPASLRLEYGCTDELSYRTAWFDYDGVAREVVAALHDRGHWLPAIWDAESDRSARLRAVDAGPDQVLIVAGPMLLGRGLRTDLTVALTLSPAALRRLTPEDDRWTVDALLTHADRHGETPDVEVKVDHPDRPALRES</sequence>
<reference evidence="2 3" key="1">
    <citation type="submission" date="2016-10" db="EMBL/GenBank/DDBJ databases">
        <authorList>
            <person name="de Groot N.N."/>
        </authorList>
    </citation>
    <scope>NUCLEOTIDE SEQUENCE [LARGE SCALE GENOMIC DNA]</scope>
    <source>
        <strain evidence="2 3">DSM 44908</strain>
    </source>
</reference>
<dbReference type="GeneID" id="85485597"/>
<evidence type="ECO:0000256" key="1">
    <source>
        <dbReference type="SAM" id="MobiDB-lite"/>
    </source>
</evidence>